<sequence length="110" mass="12885">MTRGEIWKDFFRKVIVPVLLTAFLFYWGKSIFTQNGETNYFYVWLFCGVPFGIRRMFLWLIPINHDFTATVGIFAVNIIVGGLIGCIVIIWQLLVAAWYIPLTIYRLVKE</sequence>
<keyword evidence="1" id="KW-1133">Transmembrane helix</keyword>
<feature type="transmembrane region" description="Helical" evidence="1">
    <location>
        <begin position="73"/>
        <end position="100"/>
    </location>
</feature>
<dbReference type="Pfam" id="PF19517">
    <property type="entry name" value="DUF6050"/>
    <property type="match status" value="1"/>
</dbReference>
<evidence type="ECO:0000256" key="1">
    <source>
        <dbReference type="SAM" id="Phobius"/>
    </source>
</evidence>
<feature type="transmembrane region" description="Helical" evidence="1">
    <location>
        <begin position="10"/>
        <end position="28"/>
    </location>
</feature>
<keyword evidence="1" id="KW-0472">Membrane</keyword>
<feature type="transmembrane region" description="Helical" evidence="1">
    <location>
        <begin position="40"/>
        <end position="61"/>
    </location>
</feature>
<dbReference type="RefSeq" id="WP_075712607.1">
    <property type="nucleotide sequence ID" value="NZ_MJIE01000001.1"/>
</dbReference>
<gene>
    <name evidence="2" type="ORF">BHK98_05770</name>
</gene>
<protein>
    <submittedName>
        <fullName evidence="2">Uncharacterized protein</fullName>
    </submittedName>
</protein>
<dbReference type="OrthoDB" id="1825068at2"/>
<keyword evidence="3" id="KW-1185">Reference proteome</keyword>
<reference evidence="2 3" key="1">
    <citation type="journal article" date="2016" name="Appl. Environ. Microbiol.">
        <title>Function and Phylogeny of Bacterial Butyryl Coenzyme A:Acetate Transferases and Their Diversity in the Proximal Colon of Swine.</title>
        <authorList>
            <person name="Trachsel J."/>
            <person name="Bayles D.O."/>
            <person name="Looft T."/>
            <person name="Levine U.Y."/>
            <person name="Allen H.K."/>
        </authorList>
    </citation>
    <scope>NUCLEOTIDE SEQUENCE [LARGE SCALE GENOMIC DNA]</scope>
    <source>
        <strain evidence="2 3">68-3-10</strain>
    </source>
</reference>
<name>A0A1Q9JHG8_9FIRM</name>
<accession>A0A1Q9JHG8</accession>
<keyword evidence="1" id="KW-0812">Transmembrane</keyword>
<evidence type="ECO:0000313" key="3">
    <source>
        <dbReference type="Proteomes" id="UP000187404"/>
    </source>
</evidence>
<organism evidence="2 3">
    <name type="scientific">Hornefia porci</name>
    <dbReference type="NCBI Taxonomy" id="2652292"/>
    <lineage>
        <taxon>Bacteria</taxon>
        <taxon>Bacillati</taxon>
        <taxon>Bacillota</taxon>
        <taxon>Clostridia</taxon>
        <taxon>Peptostreptococcales</taxon>
        <taxon>Anaerovoracaceae</taxon>
        <taxon>Hornefia</taxon>
    </lineage>
</organism>
<dbReference type="STRING" id="1261640.BHK98_05770"/>
<dbReference type="InterPro" id="IPR046113">
    <property type="entry name" value="DUF6050"/>
</dbReference>
<proteinExistence type="predicted"/>
<comment type="caution">
    <text evidence="2">The sequence shown here is derived from an EMBL/GenBank/DDBJ whole genome shotgun (WGS) entry which is preliminary data.</text>
</comment>
<dbReference type="EMBL" id="MJIE01000001">
    <property type="protein sequence ID" value="OLR55615.1"/>
    <property type="molecule type" value="Genomic_DNA"/>
</dbReference>
<evidence type="ECO:0000313" key="2">
    <source>
        <dbReference type="EMBL" id="OLR55615.1"/>
    </source>
</evidence>
<dbReference type="AlphaFoldDB" id="A0A1Q9JHG8"/>
<dbReference type="Proteomes" id="UP000187404">
    <property type="component" value="Unassembled WGS sequence"/>
</dbReference>